<dbReference type="SUPFAM" id="SSF57610">
    <property type="entry name" value="Thyroglobulin type-1 domain"/>
    <property type="match status" value="1"/>
</dbReference>
<dbReference type="InterPro" id="IPR000716">
    <property type="entry name" value="Thyroglobulin_1"/>
</dbReference>
<evidence type="ECO:0000313" key="4">
    <source>
        <dbReference type="Ensembl" id="ENSCMIP00000007115.1"/>
    </source>
</evidence>
<reference evidence="4" key="5">
    <citation type="submission" date="2025-09" db="UniProtKB">
        <authorList>
            <consortium name="Ensembl"/>
        </authorList>
    </citation>
    <scope>IDENTIFICATION</scope>
</reference>
<name>A0A4W3GVS7_CALMI</name>
<dbReference type="AlphaFoldDB" id="A0A4W3GVS7"/>
<dbReference type="Proteomes" id="UP000314986">
    <property type="component" value="Unassembled WGS sequence"/>
</dbReference>
<evidence type="ECO:0000313" key="5">
    <source>
        <dbReference type="Proteomes" id="UP000314986"/>
    </source>
</evidence>
<comment type="caution">
    <text evidence="2">Lacks conserved residue(s) required for the propagation of feature annotation.</text>
</comment>
<evidence type="ECO:0000256" key="1">
    <source>
        <dbReference type="ARBA" id="ARBA00023157"/>
    </source>
</evidence>
<reference evidence="5" key="3">
    <citation type="journal article" date="2014" name="Nature">
        <title>Elephant shark genome provides unique insights into gnathostome evolution.</title>
        <authorList>
            <consortium name="International Elephant Shark Genome Sequencing Consortium"/>
            <person name="Venkatesh B."/>
            <person name="Lee A.P."/>
            <person name="Ravi V."/>
            <person name="Maurya A.K."/>
            <person name="Lian M.M."/>
            <person name="Swann J.B."/>
            <person name="Ohta Y."/>
            <person name="Flajnik M.F."/>
            <person name="Sutoh Y."/>
            <person name="Kasahara M."/>
            <person name="Hoon S."/>
            <person name="Gangu V."/>
            <person name="Roy S.W."/>
            <person name="Irimia M."/>
            <person name="Korzh V."/>
            <person name="Kondrychyn I."/>
            <person name="Lim Z.W."/>
            <person name="Tay B.H."/>
            <person name="Tohari S."/>
            <person name="Kong K.W."/>
            <person name="Ho S."/>
            <person name="Lorente-Galdos B."/>
            <person name="Quilez J."/>
            <person name="Marques-Bonet T."/>
            <person name="Raney B.J."/>
            <person name="Ingham P.W."/>
            <person name="Tay A."/>
            <person name="Hillier L.W."/>
            <person name="Minx P."/>
            <person name="Boehm T."/>
            <person name="Wilson R.K."/>
            <person name="Brenner S."/>
            <person name="Warren W.C."/>
        </authorList>
    </citation>
    <scope>NUCLEOTIDE SEQUENCE [LARGE SCALE GENOMIC DNA]</scope>
</reference>
<evidence type="ECO:0000259" key="3">
    <source>
        <dbReference type="PROSITE" id="PS51162"/>
    </source>
</evidence>
<organism evidence="4 5">
    <name type="scientific">Callorhinchus milii</name>
    <name type="common">Ghost shark</name>
    <dbReference type="NCBI Taxonomy" id="7868"/>
    <lineage>
        <taxon>Eukaryota</taxon>
        <taxon>Metazoa</taxon>
        <taxon>Chordata</taxon>
        <taxon>Craniata</taxon>
        <taxon>Vertebrata</taxon>
        <taxon>Chondrichthyes</taxon>
        <taxon>Holocephali</taxon>
        <taxon>Chimaeriformes</taxon>
        <taxon>Callorhinchidae</taxon>
        <taxon>Callorhinchus</taxon>
    </lineage>
</organism>
<dbReference type="InterPro" id="IPR036857">
    <property type="entry name" value="Thyroglobulin_1_sf"/>
</dbReference>
<dbReference type="Ensembl" id="ENSCMIT00000007338.1">
    <property type="protein sequence ID" value="ENSCMIP00000007115.1"/>
    <property type="gene ID" value="ENSCMIG00000003962.1"/>
</dbReference>
<feature type="domain" description="Thyroglobulin type-1" evidence="3">
    <location>
        <begin position="173"/>
        <end position="227"/>
    </location>
</feature>
<reference evidence="4" key="4">
    <citation type="submission" date="2025-08" db="UniProtKB">
        <authorList>
            <consortium name="Ensembl"/>
        </authorList>
    </citation>
    <scope>IDENTIFICATION</scope>
</reference>
<sequence>MFQTVDVQASFELQLPLGKACGAQYSGSLKSLENLISEDLRLRGFCHVQVSGVGGTARLTVCDASSLSLGCASPERVGVNMTWRARLADIPPSSTLDLRDVERAMAGEQLFGRLSELVDGGDYRLAMDDGSFAVASSFLPPGVPTEAGLGCVAGHIRVLNEPNGSRRDEGCGLTECQTDPAGLECDEMGQYREAQRDTASQTSFCLTENGERLAWTETAVPLNDSDCIGTAALLNTP</sequence>
<protein>
    <submittedName>
        <fullName evidence="4">Thyroglobulin-like</fullName>
    </submittedName>
</protein>
<reference evidence="5" key="1">
    <citation type="journal article" date="2006" name="Science">
        <title>Ancient noncoding elements conserved in the human genome.</title>
        <authorList>
            <person name="Venkatesh B."/>
            <person name="Kirkness E.F."/>
            <person name="Loh Y.H."/>
            <person name="Halpern A.L."/>
            <person name="Lee A.P."/>
            <person name="Johnson J."/>
            <person name="Dandona N."/>
            <person name="Viswanathan L.D."/>
            <person name="Tay A."/>
            <person name="Venter J.C."/>
            <person name="Strausberg R.L."/>
            <person name="Brenner S."/>
        </authorList>
    </citation>
    <scope>NUCLEOTIDE SEQUENCE [LARGE SCALE GENOMIC DNA]</scope>
</reference>
<dbReference type="PROSITE" id="PS51162">
    <property type="entry name" value="THYROGLOBULIN_1_2"/>
    <property type="match status" value="1"/>
</dbReference>
<keyword evidence="5" id="KW-1185">Reference proteome</keyword>
<evidence type="ECO:0000256" key="2">
    <source>
        <dbReference type="PROSITE-ProRule" id="PRU00500"/>
    </source>
</evidence>
<accession>A0A4W3GVS7</accession>
<proteinExistence type="predicted"/>
<reference evidence="5" key="2">
    <citation type="journal article" date="2007" name="PLoS Biol.">
        <title>Survey sequencing and comparative analysis of the elephant shark (Callorhinchus milii) genome.</title>
        <authorList>
            <person name="Venkatesh B."/>
            <person name="Kirkness E.F."/>
            <person name="Loh Y.H."/>
            <person name="Halpern A.L."/>
            <person name="Lee A.P."/>
            <person name="Johnson J."/>
            <person name="Dandona N."/>
            <person name="Viswanathan L.D."/>
            <person name="Tay A."/>
            <person name="Venter J.C."/>
            <person name="Strausberg R.L."/>
            <person name="Brenner S."/>
        </authorList>
    </citation>
    <scope>NUCLEOTIDE SEQUENCE [LARGE SCALE GENOMIC DNA]</scope>
</reference>
<keyword evidence="1" id="KW-1015">Disulfide bond</keyword>